<accession>A0ABU6EWV8</accession>
<reference evidence="1 2" key="1">
    <citation type="submission" date="2022-10" db="EMBL/GenBank/DDBJ databases">
        <authorList>
            <person name="Xie J."/>
            <person name="Shen N."/>
        </authorList>
    </citation>
    <scope>NUCLEOTIDE SEQUENCE [LARGE SCALE GENOMIC DNA]</scope>
    <source>
        <strain evidence="1 2">YIM65594</strain>
    </source>
</reference>
<proteinExistence type="predicted"/>
<gene>
    <name evidence="1" type="ORF">OKJ99_01670</name>
</gene>
<evidence type="ECO:0000313" key="1">
    <source>
        <dbReference type="EMBL" id="MEB8336230.1"/>
    </source>
</evidence>
<comment type="caution">
    <text evidence="1">The sequence shown here is derived from an EMBL/GenBank/DDBJ whole genome shotgun (WGS) entry which is preliminary data.</text>
</comment>
<dbReference type="RefSeq" id="WP_326013816.1">
    <property type="nucleotide sequence ID" value="NZ_JAOZYC010000001.1"/>
</dbReference>
<name>A0ABU6EWV8_9ACTN</name>
<organism evidence="1 2">
    <name type="scientific">Streptomyces endophyticus</name>
    <dbReference type="NCBI Taxonomy" id="714166"/>
    <lineage>
        <taxon>Bacteria</taxon>
        <taxon>Bacillati</taxon>
        <taxon>Actinomycetota</taxon>
        <taxon>Actinomycetes</taxon>
        <taxon>Kitasatosporales</taxon>
        <taxon>Streptomycetaceae</taxon>
        <taxon>Streptomyces</taxon>
    </lineage>
</organism>
<evidence type="ECO:0000313" key="2">
    <source>
        <dbReference type="Proteomes" id="UP001354931"/>
    </source>
</evidence>
<dbReference type="Proteomes" id="UP001354931">
    <property type="component" value="Unassembled WGS sequence"/>
</dbReference>
<sequence length="91" mass="9796">MTINVASAFAGDAGTPSCGRLRELDEEIIELLRRRRAMVRELPPPTGPRGIDPSFTGAVRDTITRYSDQLGSGSELVARAILVLCDPGDRA</sequence>
<dbReference type="EMBL" id="JAOZYC010000001">
    <property type="protein sequence ID" value="MEB8336230.1"/>
    <property type="molecule type" value="Genomic_DNA"/>
</dbReference>
<evidence type="ECO:0008006" key="3">
    <source>
        <dbReference type="Google" id="ProtNLM"/>
    </source>
</evidence>
<keyword evidence="2" id="KW-1185">Reference proteome</keyword>
<protein>
    <recommendedName>
        <fullName evidence="3">Chorismate mutase</fullName>
    </recommendedName>
</protein>